<dbReference type="AlphaFoldDB" id="A0AAW0CTD2"/>
<name>A0AAW0CTD2_9AGAR</name>
<protein>
    <recommendedName>
        <fullName evidence="3">Transposase</fullName>
    </recommendedName>
</protein>
<evidence type="ECO:0000313" key="1">
    <source>
        <dbReference type="EMBL" id="KAK7041371.1"/>
    </source>
</evidence>
<accession>A0AAW0CTD2</accession>
<organism evidence="1 2">
    <name type="scientific">Favolaschia claudopus</name>
    <dbReference type="NCBI Taxonomy" id="2862362"/>
    <lineage>
        <taxon>Eukaryota</taxon>
        <taxon>Fungi</taxon>
        <taxon>Dikarya</taxon>
        <taxon>Basidiomycota</taxon>
        <taxon>Agaricomycotina</taxon>
        <taxon>Agaricomycetes</taxon>
        <taxon>Agaricomycetidae</taxon>
        <taxon>Agaricales</taxon>
        <taxon>Marasmiineae</taxon>
        <taxon>Mycenaceae</taxon>
        <taxon>Favolaschia</taxon>
    </lineage>
</organism>
<reference evidence="1 2" key="1">
    <citation type="journal article" date="2024" name="J Genomics">
        <title>Draft genome sequencing and assembly of Favolaschia claudopus CIRM-BRFM 2984 isolated from oak limbs.</title>
        <authorList>
            <person name="Navarro D."/>
            <person name="Drula E."/>
            <person name="Chaduli D."/>
            <person name="Cazenave R."/>
            <person name="Ahrendt S."/>
            <person name="Wang J."/>
            <person name="Lipzen A."/>
            <person name="Daum C."/>
            <person name="Barry K."/>
            <person name="Grigoriev I.V."/>
            <person name="Favel A."/>
            <person name="Rosso M.N."/>
            <person name="Martin F."/>
        </authorList>
    </citation>
    <scope>NUCLEOTIDE SEQUENCE [LARGE SCALE GENOMIC DNA]</scope>
    <source>
        <strain evidence="1 2">CIRM-BRFM 2984</strain>
    </source>
</reference>
<evidence type="ECO:0000313" key="2">
    <source>
        <dbReference type="Proteomes" id="UP001362999"/>
    </source>
</evidence>
<dbReference type="EMBL" id="JAWWNJ010000014">
    <property type="protein sequence ID" value="KAK7041371.1"/>
    <property type="molecule type" value="Genomic_DNA"/>
</dbReference>
<evidence type="ECO:0008006" key="3">
    <source>
        <dbReference type="Google" id="ProtNLM"/>
    </source>
</evidence>
<sequence length="299" mass="33786">MCTKFFASGEVTEKSKLGKAAGQGSDVYLCKNMSASIYIPDDVKQIIQNNPKLRSYQLWKEILKSHPEPAFSQKAVYNLCAKQNQSEWRRTENELESAKILLAEFTKDSRFIRRFIDHWSLEIIQSLSDKDITEINALLTSQSLLTEVTLKPCCKKPDCGSSSQEFHGMAARRSSGYFEYQSRTAYRLFPRGSRVKKREGGEIRLIQSRGIIVPVKFWITSTKMDASESWTVSTSGVKAGYTKHGPTVYSVTGTFPINRGTFLLGLAKPRHIVIIDGTFPLHPQRIREARHIPYLGSAP</sequence>
<proteinExistence type="predicted"/>
<comment type="caution">
    <text evidence="1">The sequence shown here is derived from an EMBL/GenBank/DDBJ whole genome shotgun (WGS) entry which is preliminary data.</text>
</comment>
<gene>
    <name evidence="1" type="ORF">R3P38DRAFT_2768697</name>
</gene>
<dbReference type="Proteomes" id="UP001362999">
    <property type="component" value="Unassembled WGS sequence"/>
</dbReference>
<keyword evidence="2" id="KW-1185">Reference proteome</keyword>